<evidence type="ECO:0000256" key="3">
    <source>
        <dbReference type="ARBA" id="ARBA00022801"/>
    </source>
</evidence>
<dbReference type="SUPFAM" id="SSF50156">
    <property type="entry name" value="PDZ domain-like"/>
    <property type="match status" value="1"/>
</dbReference>
<dbReference type="Proteomes" id="UP000199308">
    <property type="component" value="Unassembled WGS sequence"/>
</dbReference>
<dbReference type="STRING" id="349064.SAMN05660429_03054"/>
<dbReference type="PANTHER" id="PTHR43343">
    <property type="entry name" value="PEPTIDASE S12"/>
    <property type="match status" value="1"/>
</dbReference>
<dbReference type="OrthoDB" id="9758917at2"/>
<organism evidence="5 6">
    <name type="scientific">Thalassotalea agarivorans</name>
    <name type="common">Thalassomonas agarivorans</name>
    <dbReference type="NCBI Taxonomy" id="349064"/>
    <lineage>
        <taxon>Bacteria</taxon>
        <taxon>Pseudomonadati</taxon>
        <taxon>Pseudomonadota</taxon>
        <taxon>Gammaproteobacteria</taxon>
        <taxon>Alteromonadales</taxon>
        <taxon>Colwelliaceae</taxon>
        <taxon>Thalassotalea</taxon>
    </lineage>
</organism>
<evidence type="ECO:0000313" key="6">
    <source>
        <dbReference type="Proteomes" id="UP000199308"/>
    </source>
</evidence>
<dbReference type="GO" id="GO:0006508">
    <property type="term" value="P:proteolysis"/>
    <property type="evidence" value="ECO:0007669"/>
    <property type="project" value="UniProtKB-KW"/>
</dbReference>
<evidence type="ECO:0000313" key="5">
    <source>
        <dbReference type="EMBL" id="SET91711.1"/>
    </source>
</evidence>
<dbReference type="Gene3D" id="2.40.10.10">
    <property type="entry name" value="Trypsin-like serine proteases"/>
    <property type="match status" value="2"/>
</dbReference>
<dbReference type="SUPFAM" id="SSF50494">
    <property type="entry name" value="Trypsin-like serine proteases"/>
    <property type="match status" value="1"/>
</dbReference>
<dbReference type="PROSITE" id="PS50106">
    <property type="entry name" value="PDZ"/>
    <property type="match status" value="1"/>
</dbReference>
<evidence type="ECO:0000256" key="2">
    <source>
        <dbReference type="ARBA" id="ARBA00022670"/>
    </source>
</evidence>
<feature type="domain" description="PDZ" evidence="4">
    <location>
        <begin position="255"/>
        <end position="313"/>
    </location>
</feature>
<dbReference type="InterPro" id="IPR001478">
    <property type="entry name" value="PDZ"/>
</dbReference>
<dbReference type="SMART" id="SM00228">
    <property type="entry name" value="PDZ"/>
    <property type="match status" value="1"/>
</dbReference>
<gene>
    <name evidence="5" type="ORF">SAMN05660429_03054</name>
</gene>
<comment type="similarity">
    <text evidence="1">Belongs to the peptidase S1C family.</text>
</comment>
<keyword evidence="3" id="KW-0378">Hydrolase</keyword>
<dbReference type="AlphaFoldDB" id="A0A1I0I7H4"/>
<dbReference type="EMBL" id="FOHK01000023">
    <property type="protein sequence ID" value="SET91711.1"/>
    <property type="molecule type" value="Genomic_DNA"/>
</dbReference>
<protein>
    <submittedName>
        <fullName evidence="5">DegS peptidase. Serine peptidase. MEROPS family S01B</fullName>
    </submittedName>
</protein>
<proteinExistence type="inferred from homology"/>
<keyword evidence="6" id="KW-1185">Reference proteome</keyword>
<sequence length="350" mass="37610">MKALDIIKYVFKSASYGVFIAVLLLLFFPKLAGNVDVFSALTKADGNGQPLSYAKGVSVASPAVVNIYSKDFQSSSAFTTRARNVQRLGSGVIMDQAGFILTNFHVVQGADQIVVVLQTGQQFPAELIGYDYLTDLAVLKVAATNLPVIPQNLALQSRVGDVVLAIGNPLDLGQTVTQGVISATGRNGLSSNYSEFLQMDAAINEGNSGGALINTNGELVGINSSKFKQNNRLNPVQGIFFAIPYELAYKVMTQIIEKGRVVRGWLGVASDFYEPNYKGFIVQDVTPNSPASKAGIRVNDLIFSIDGKPIDSIPQALDIVAETAPGTRIDIGLYRGDRKISVPVIIQERF</sequence>
<dbReference type="GO" id="GO:0004252">
    <property type="term" value="F:serine-type endopeptidase activity"/>
    <property type="evidence" value="ECO:0007669"/>
    <property type="project" value="InterPro"/>
</dbReference>
<name>A0A1I0I7H4_THASX</name>
<evidence type="ECO:0000259" key="4">
    <source>
        <dbReference type="PROSITE" id="PS50106"/>
    </source>
</evidence>
<dbReference type="InterPro" id="IPR051201">
    <property type="entry name" value="Chloro_Bact_Ser_Proteases"/>
</dbReference>
<accession>A0A1I0I7H4</accession>
<dbReference type="InterPro" id="IPR009003">
    <property type="entry name" value="Peptidase_S1_PA"/>
</dbReference>
<dbReference type="PRINTS" id="PR00834">
    <property type="entry name" value="PROTEASES2C"/>
</dbReference>
<evidence type="ECO:0000256" key="1">
    <source>
        <dbReference type="ARBA" id="ARBA00010541"/>
    </source>
</evidence>
<dbReference type="InterPro" id="IPR036034">
    <property type="entry name" value="PDZ_sf"/>
</dbReference>
<dbReference type="RefSeq" id="WP_093332459.1">
    <property type="nucleotide sequence ID" value="NZ_AP027363.1"/>
</dbReference>
<dbReference type="InterPro" id="IPR043504">
    <property type="entry name" value="Peptidase_S1_PA_chymotrypsin"/>
</dbReference>
<reference evidence="5 6" key="1">
    <citation type="submission" date="2016-10" db="EMBL/GenBank/DDBJ databases">
        <authorList>
            <person name="de Groot N.N."/>
        </authorList>
    </citation>
    <scope>NUCLEOTIDE SEQUENCE [LARGE SCALE GENOMIC DNA]</scope>
    <source>
        <strain evidence="5 6">DSM 19706</strain>
    </source>
</reference>
<dbReference type="Pfam" id="PF13180">
    <property type="entry name" value="PDZ_2"/>
    <property type="match status" value="1"/>
</dbReference>
<dbReference type="PANTHER" id="PTHR43343:SF3">
    <property type="entry name" value="PROTEASE DO-LIKE 8, CHLOROPLASTIC"/>
    <property type="match status" value="1"/>
</dbReference>
<dbReference type="Pfam" id="PF13365">
    <property type="entry name" value="Trypsin_2"/>
    <property type="match status" value="1"/>
</dbReference>
<keyword evidence="2" id="KW-0645">Protease</keyword>
<dbReference type="Gene3D" id="2.30.42.10">
    <property type="match status" value="1"/>
</dbReference>
<dbReference type="InterPro" id="IPR001940">
    <property type="entry name" value="Peptidase_S1C"/>
</dbReference>